<sequence>MVLYTKKWLSLDEQLAKLRDRGLIIADAEECKSVLRAIGYYRFSGYLYPFRTSEWDLAGDEPILVRVRDEIRSGVSLSDVVNVIEFDRRLRALVLEGIERVEVALRMQVGYVLGRISGTAHLGQSVFTPQFCEPPPNARGGRSESKHQRWRLRVTAHAAASSETFIAHFREKYDQELPIWILTEVMEFGHITSLYPGLRNDLATEIAHGFGVPTKKVLESWIASLNYVRNVAAHQGRLFNRKLATAPKRPSPATVPLLGHLRDVETAKRAFGVYNILAVIAYLLRSIEPSGDWNLRVSAQLGLFPTSPSLTIESLGAPINWAQLSLWK</sequence>
<dbReference type="RefSeq" id="WP_121687693.1">
    <property type="nucleotide sequence ID" value="NZ_RCUY01000002.1"/>
</dbReference>
<organism evidence="1 2">
    <name type="scientific">Mycetocola lacteus</name>
    <dbReference type="NCBI Taxonomy" id="76637"/>
    <lineage>
        <taxon>Bacteria</taxon>
        <taxon>Bacillati</taxon>
        <taxon>Actinomycetota</taxon>
        <taxon>Actinomycetes</taxon>
        <taxon>Micrococcales</taxon>
        <taxon>Microbacteriaceae</taxon>
        <taxon>Mycetocola</taxon>
    </lineage>
</organism>
<dbReference type="EMBL" id="RCUY01000002">
    <property type="protein sequence ID" value="RLP84081.1"/>
    <property type="molecule type" value="Genomic_DNA"/>
</dbReference>
<name>A0A3L7AWZ1_9MICO</name>
<comment type="caution">
    <text evidence="1">The sequence shown here is derived from an EMBL/GenBank/DDBJ whole genome shotgun (WGS) entry which is preliminary data.</text>
</comment>
<keyword evidence="2" id="KW-1185">Reference proteome</keyword>
<dbReference type="InterPro" id="IPR011664">
    <property type="entry name" value="Abi_system_AbiD/AbiF-like"/>
</dbReference>
<protein>
    <submittedName>
        <fullName evidence="1">Abi family protein</fullName>
    </submittedName>
</protein>
<accession>A0A3L7AWZ1</accession>
<reference evidence="1 2" key="1">
    <citation type="submission" date="2018-10" db="EMBL/GenBank/DDBJ databases">
        <authorList>
            <person name="Li J."/>
        </authorList>
    </citation>
    <scope>NUCLEOTIDE SEQUENCE [LARGE SCALE GENOMIC DNA]</scope>
    <source>
        <strain evidence="1 2">JCM 11654</strain>
    </source>
</reference>
<dbReference type="InterPro" id="IPR017034">
    <property type="entry name" value="Abi_system_AbiD/AbiF"/>
</dbReference>
<gene>
    <name evidence="1" type="ORF">D9V34_04595</name>
</gene>
<dbReference type="OrthoDB" id="5363652at2"/>
<dbReference type="Proteomes" id="UP000269438">
    <property type="component" value="Unassembled WGS sequence"/>
</dbReference>
<evidence type="ECO:0000313" key="2">
    <source>
        <dbReference type="Proteomes" id="UP000269438"/>
    </source>
</evidence>
<evidence type="ECO:0000313" key="1">
    <source>
        <dbReference type="EMBL" id="RLP84081.1"/>
    </source>
</evidence>
<dbReference type="PIRSF" id="PIRSF034934">
    <property type="entry name" value="AbiF_AbiD"/>
    <property type="match status" value="1"/>
</dbReference>
<dbReference type="AlphaFoldDB" id="A0A3L7AWZ1"/>
<proteinExistence type="predicted"/>
<dbReference type="Pfam" id="PF07751">
    <property type="entry name" value="Abi_2"/>
    <property type="match status" value="1"/>
</dbReference>